<dbReference type="PANTHER" id="PTHR43139:SF25">
    <property type="entry name" value="ALPHA_BETA-HYDROLASES SUPERFAMILY PROTEIN"/>
    <property type="match status" value="1"/>
</dbReference>
<dbReference type="InterPro" id="IPR052370">
    <property type="entry name" value="Meta-cleavage_hydrolase"/>
</dbReference>
<dbReference type="InterPro" id="IPR000073">
    <property type="entry name" value="AB_hydrolase_1"/>
</dbReference>
<evidence type="ECO:0000259" key="1">
    <source>
        <dbReference type="Pfam" id="PF00561"/>
    </source>
</evidence>
<sequence>MAKCFSFTSTRDTLYRYSFETTGLKSVTKELGEGTTMHCWAPRKHNPAKPTIVLLHGFGANAMWQWDYYTRHLVSKFNVYVPDLVFFGDSFTTRPDRTESFQAQCMMKMMEEGFGVVTPMSVAGVSYGGFVAYSMAAQFPEKVVKVVLICAGVCLEDKDMEDGLFEVANLDDAAELLIPKSPEKLRELMKLSFYKSKPRDRIPSCFLADYIQVMCTEYQEEKKQLIEALLKDRKLSNLPKIRQPTLIIWGENDRVFPLELAHRLKRHIGETAQLVIVKKAGHAINIEKPKRLCKLMKSFFMDQPLPQSQSASNGNDKK</sequence>
<dbReference type="Pfam" id="PF00561">
    <property type="entry name" value="Abhydrolase_1"/>
    <property type="match status" value="1"/>
</dbReference>
<protein>
    <recommendedName>
        <fullName evidence="1">AB hydrolase-1 domain-containing protein</fullName>
    </recommendedName>
</protein>
<reference evidence="2" key="1">
    <citation type="journal article" date="2013" name="J. Plant Res.">
        <title>Effect of fungi and light on seed germination of three Opuntia species from semiarid lands of central Mexico.</title>
        <authorList>
            <person name="Delgado-Sanchez P."/>
            <person name="Jimenez-Bremont J.F."/>
            <person name="Guerrero-Gonzalez Mde L."/>
            <person name="Flores J."/>
        </authorList>
    </citation>
    <scope>NUCLEOTIDE SEQUENCE</scope>
    <source>
        <tissue evidence="2">Cladode</tissue>
    </source>
</reference>
<accession>A0A7C9F688</accession>
<dbReference type="PRINTS" id="PR00412">
    <property type="entry name" value="EPOXHYDRLASE"/>
</dbReference>
<dbReference type="PANTHER" id="PTHR43139">
    <property type="entry name" value="SI:DKEY-122A22.2"/>
    <property type="match status" value="1"/>
</dbReference>
<reference evidence="2" key="2">
    <citation type="submission" date="2020-07" db="EMBL/GenBank/DDBJ databases">
        <authorList>
            <person name="Vera ALvarez R."/>
            <person name="Arias-Moreno D.M."/>
            <person name="Jimenez-Jacinto V."/>
            <person name="Jimenez-Bremont J.F."/>
            <person name="Swaminathan K."/>
            <person name="Moose S.P."/>
            <person name="Guerrero-Gonzalez M.L."/>
            <person name="Marino-Ramirez L."/>
            <person name="Landsman D."/>
            <person name="Rodriguez-Kessler M."/>
            <person name="Delgado-Sanchez P."/>
        </authorList>
    </citation>
    <scope>NUCLEOTIDE SEQUENCE</scope>
    <source>
        <tissue evidence="2">Cladode</tissue>
    </source>
</reference>
<dbReference type="GO" id="GO:0003824">
    <property type="term" value="F:catalytic activity"/>
    <property type="evidence" value="ECO:0007669"/>
    <property type="project" value="InterPro"/>
</dbReference>
<feature type="domain" description="AB hydrolase-1" evidence="1">
    <location>
        <begin position="50"/>
        <end position="289"/>
    </location>
</feature>
<dbReference type="InterPro" id="IPR000639">
    <property type="entry name" value="Epox_hydrolase-like"/>
</dbReference>
<dbReference type="AlphaFoldDB" id="A0A7C9F688"/>
<dbReference type="SUPFAM" id="SSF53474">
    <property type="entry name" value="alpha/beta-Hydrolases"/>
    <property type="match status" value="1"/>
</dbReference>
<dbReference type="Gene3D" id="3.40.50.1820">
    <property type="entry name" value="alpha/beta hydrolase"/>
    <property type="match status" value="1"/>
</dbReference>
<dbReference type="EMBL" id="GISG01283390">
    <property type="protein sequence ID" value="MBA4679445.1"/>
    <property type="molecule type" value="Transcribed_RNA"/>
</dbReference>
<name>A0A7C9F688_OPUST</name>
<organism evidence="2">
    <name type="scientific">Opuntia streptacantha</name>
    <name type="common">Prickly pear cactus</name>
    <name type="synonym">Opuntia cardona</name>
    <dbReference type="NCBI Taxonomy" id="393608"/>
    <lineage>
        <taxon>Eukaryota</taxon>
        <taxon>Viridiplantae</taxon>
        <taxon>Streptophyta</taxon>
        <taxon>Embryophyta</taxon>
        <taxon>Tracheophyta</taxon>
        <taxon>Spermatophyta</taxon>
        <taxon>Magnoliopsida</taxon>
        <taxon>eudicotyledons</taxon>
        <taxon>Gunneridae</taxon>
        <taxon>Pentapetalae</taxon>
        <taxon>Caryophyllales</taxon>
        <taxon>Cactineae</taxon>
        <taxon>Cactaceae</taxon>
        <taxon>Opuntioideae</taxon>
        <taxon>Opuntia</taxon>
    </lineage>
</organism>
<dbReference type="PRINTS" id="PR00111">
    <property type="entry name" value="ABHYDROLASE"/>
</dbReference>
<dbReference type="InterPro" id="IPR029058">
    <property type="entry name" value="AB_hydrolase_fold"/>
</dbReference>
<proteinExistence type="predicted"/>
<evidence type="ECO:0000313" key="2">
    <source>
        <dbReference type="EMBL" id="MBA4679445.1"/>
    </source>
</evidence>